<name>A0ABV2ENT0_9CAUL</name>
<dbReference type="RefSeq" id="WP_354298580.1">
    <property type="nucleotide sequence ID" value="NZ_JBEPLU010000005.1"/>
</dbReference>
<sequence>MNTRSNAENQALGSDPSGAILEILDRCHVLSLATKRHDGWPQVTMVNYLHIGLDIYFVIARDSQKFRNIDDDDRVSIAVGQMDDKGGVIGLSMAARAQEITQPHRIAELNEAITHRAAEAGFTPHPSSQLVAVMKAEPEIITLIDYARPPGRRRHFRVVEDWRLEPIEERPGENPPT</sequence>
<organism evidence="3 4">
    <name type="scientific">Phenylobacterium koreense</name>
    <dbReference type="NCBI Taxonomy" id="266125"/>
    <lineage>
        <taxon>Bacteria</taxon>
        <taxon>Pseudomonadati</taxon>
        <taxon>Pseudomonadota</taxon>
        <taxon>Alphaproteobacteria</taxon>
        <taxon>Caulobacterales</taxon>
        <taxon>Caulobacteraceae</taxon>
        <taxon>Phenylobacterium</taxon>
    </lineage>
</organism>
<dbReference type="InterPro" id="IPR012349">
    <property type="entry name" value="Split_barrel_FMN-bd"/>
</dbReference>
<dbReference type="EMBL" id="JBEPLU010000005">
    <property type="protein sequence ID" value="MET3528724.1"/>
    <property type="molecule type" value="Genomic_DNA"/>
</dbReference>
<dbReference type="PANTHER" id="PTHR35176">
    <property type="entry name" value="HEME OXYGENASE HI_0854-RELATED"/>
    <property type="match status" value="1"/>
</dbReference>
<keyword evidence="4" id="KW-1185">Reference proteome</keyword>
<evidence type="ECO:0000259" key="2">
    <source>
        <dbReference type="Pfam" id="PF01243"/>
    </source>
</evidence>
<dbReference type="Gene3D" id="2.30.110.10">
    <property type="entry name" value="Electron Transport, Fmn-binding Protein, Chain A"/>
    <property type="match status" value="1"/>
</dbReference>
<gene>
    <name evidence="3" type="ORF">ABID41_003866</name>
</gene>
<dbReference type="InterPro" id="IPR011576">
    <property type="entry name" value="Pyridox_Oxase_N"/>
</dbReference>
<dbReference type="InterPro" id="IPR052019">
    <property type="entry name" value="F420H2_bilvrd_red/Heme_oxyg"/>
</dbReference>
<dbReference type="Proteomes" id="UP001549110">
    <property type="component" value="Unassembled WGS sequence"/>
</dbReference>
<reference evidence="3 4" key="1">
    <citation type="submission" date="2024-06" db="EMBL/GenBank/DDBJ databases">
        <title>Genomic Encyclopedia of Type Strains, Phase IV (KMG-IV): sequencing the most valuable type-strain genomes for metagenomic binning, comparative biology and taxonomic classification.</title>
        <authorList>
            <person name="Goeker M."/>
        </authorList>
    </citation>
    <scope>NUCLEOTIDE SEQUENCE [LARGE SCALE GENOMIC DNA]</scope>
    <source>
        <strain evidence="3 4">DSM 17809</strain>
    </source>
</reference>
<dbReference type="SUPFAM" id="SSF50475">
    <property type="entry name" value="FMN-binding split barrel"/>
    <property type="match status" value="1"/>
</dbReference>
<evidence type="ECO:0000256" key="1">
    <source>
        <dbReference type="ARBA" id="ARBA00023002"/>
    </source>
</evidence>
<evidence type="ECO:0000313" key="4">
    <source>
        <dbReference type="Proteomes" id="UP001549110"/>
    </source>
</evidence>
<evidence type="ECO:0000313" key="3">
    <source>
        <dbReference type="EMBL" id="MET3528724.1"/>
    </source>
</evidence>
<comment type="caution">
    <text evidence="3">The sequence shown here is derived from an EMBL/GenBank/DDBJ whole genome shotgun (WGS) entry which is preliminary data.</text>
</comment>
<keyword evidence="1" id="KW-0560">Oxidoreductase</keyword>
<dbReference type="PANTHER" id="PTHR35176:SF6">
    <property type="entry name" value="HEME OXYGENASE HI_0854-RELATED"/>
    <property type="match status" value="1"/>
</dbReference>
<proteinExistence type="predicted"/>
<accession>A0ABV2ENT0</accession>
<dbReference type="Pfam" id="PF01243">
    <property type="entry name" value="PNPOx_N"/>
    <property type="match status" value="1"/>
</dbReference>
<protein>
    <submittedName>
        <fullName evidence="3">General stress protein 26</fullName>
    </submittedName>
</protein>
<feature type="domain" description="Pyridoxamine 5'-phosphate oxidase N-terminal" evidence="2">
    <location>
        <begin position="19"/>
        <end position="137"/>
    </location>
</feature>